<dbReference type="SUPFAM" id="SSF46785">
    <property type="entry name" value="Winged helix' DNA-binding domain"/>
    <property type="match status" value="1"/>
</dbReference>
<dbReference type="Gene3D" id="3.30.450.40">
    <property type="match status" value="1"/>
</dbReference>
<gene>
    <name evidence="6" type="ORF">ACFQMH_26395</name>
</gene>
<dbReference type="SUPFAM" id="SSF55781">
    <property type="entry name" value="GAF domain-like"/>
    <property type="match status" value="1"/>
</dbReference>
<keyword evidence="1" id="KW-0805">Transcription regulation</keyword>
<dbReference type="Gene3D" id="1.10.10.10">
    <property type="entry name" value="Winged helix-like DNA-binding domain superfamily/Winged helix DNA-binding domain"/>
    <property type="match status" value="1"/>
</dbReference>
<dbReference type="EMBL" id="JBHSYM010000060">
    <property type="protein sequence ID" value="MFC7015173.1"/>
    <property type="molecule type" value="Genomic_DNA"/>
</dbReference>
<keyword evidence="7" id="KW-1185">Reference proteome</keyword>
<evidence type="ECO:0000256" key="1">
    <source>
        <dbReference type="ARBA" id="ARBA00023015"/>
    </source>
</evidence>
<dbReference type="InterPro" id="IPR029016">
    <property type="entry name" value="GAF-like_dom_sf"/>
</dbReference>
<dbReference type="InterPro" id="IPR036390">
    <property type="entry name" value="WH_DNA-bd_sf"/>
</dbReference>
<dbReference type="PROSITE" id="PS51078">
    <property type="entry name" value="ICLR_ED"/>
    <property type="match status" value="1"/>
</dbReference>
<protein>
    <submittedName>
        <fullName evidence="6">IclR family transcriptional regulator</fullName>
    </submittedName>
</protein>
<keyword evidence="3" id="KW-0804">Transcription</keyword>
<dbReference type="InterPro" id="IPR050707">
    <property type="entry name" value="HTH_MetabolicPath_Reg"/>
</dbReference>
<dbReference type="SMART" id="SM00346">
    <property type="entry name" value="HTH_ICLR"/>
    <property type="match status" value="1"/>
</dbReference>
<evidence type="ECO:0000256" key="2">
    <source>
        <dbReference type="ARBA" id="ARBA00023125"/>
    </source>
</evidence>
<keyword evidence="2" id="KW-0238">DNA-binding</keyword>
<evidence type="ECO:0000259" key="5">
    <source>
        <dbReference type="PROSITE" id="PS51078"/>
    </source>
</evidence>
<dbReference type="InterPro" id="IPR036388">
    <property type="entry name" value="WH-like_DNA-bd_sf"/>
</dbReference>
<dbReference type="PROSITE" id="PS51077">
    <property type="entry name" value="HTH_ICLR"/>
    <property type="match status" value="1"/>
</dbReference>
<feature type="domain" description="HTH iclR-type" evidence="4">
    <location>
        <begin position="17"/>
        <end position="77"/>
    </location>
</feature>
<evidence type="ECO:0000313" key="6">
    <source>
        <dbReference type="EMBL" id="MFC7015173.1"/>
    </source>
</evidence>
<dbReference type="InterPro" id="IPR014757">
    <property type="entry name" value="Tscrpt_reg_IclR_C"/>
</dbReference>
<organism evidence="6 7">
    <name type="scientific">Streptomyces viridiviolaceus</name>
    <dbReference type="NCBI Taxonomy" id="68282"/>
    <lineage>
        <taxon>Bacteria</taxon>
        <taxon>Bacillati</taxon>
        <taxon>Actinomycetota</taxon>
        <taxon>Actinomycetes</taxon>
        <taxon>Kitasatosporales</taxon>
        <taxon>Streptomycetaceae</taxon>
        <taxon>Streptomyces</taxon>
    </lineage>
</organism>
<dbReference type="InterPro" id="IPR005471">
    <property type="entry name" value="Tscrpt_reg_IclR_N"/>
</dbReference>
<dbReference type="Proteomes" id="UP001596409">
    <property type="component" value="Unassembled WGS sequence"/>
</dbReference>
<dbReference type="RefSeq" id="WP_189873762.1">
    <property type="nucleotide sequence ID" value="NZ_BMWA01000013.1"/>
</dbReference>
<evidence type="ECO:0000259" key="4">
    <source>
        <dbReference type="PROSITE" id="PS51077"/>
    </source>
</evidence>
<name>A0ABW2E5D8_9ACTN</name>
<dbReference type="PANTHER" id="PTHR30136">
    <property type="entry name" value="HELIX-TURN-HELIX TRANSCRIPTIONAL REGULATOR, ICLR FAMILY"/>
    <property type="match status" value="1"/>
</dbReference>
<accession>A0ABW2E5D8</accession>
<proteinExistence type="predicted"/>
<feature type="domain" description="IclR-ED" evidence="5">
    <location>
        <begin position="78"/>
        <end position="256"/>
    </location>
</feature>
<dbReference type="Pfam" id="PF01614">
    <property type="entry name" value="IclR_C"/>
    <property type="match status" value="1"/>
</dbReference>
<sequence>MAVQPVHPAGREVQPPPSLLEKAALVLSAFQGSTPRLTLTEVVNRSGLPRSSAHRILDQLVQLRWLDRDGRHYCLGMRMLELGAMASHHNRLRRAALPHLHALHEKLGHVVHLAVIDGPEVVYLERISGAADSSVPSRIGGRQPAYCTGTGKAILAFSEPSLVTEVVRSGLRPRTPYTITRPAYFAQELARIRERGVAFDREEAFRGVACVAAPLRGAGRAIASISVCGNGTHRELERMAPAVAGTARAVWASLYGPGRAALGRGPSRTAARQAVAAGAQDDPHTAEVMNRAEVDTMMSWMRFAEWM</sequence>
<reference evidence="7" key="1">
    <citation type="journal article" date="2019" name="Int. J. Syst. Evol. Microbiol.">
        <title>The Global Catalogue of Microorganisms (GCM) 10K type strain sequencing project: providing services to taxonomists for standard genome sequencing and annotation.</title>
        <authorList>
            <consortium name="The Broad Institute Genomics Platform"/>
            <consortium name="The Broad Institute Genome Sequencing Center for Infectious Disease"/>
            <person name="Wu L."/>
            <person name="Ma J."/>
        </authorList>
    </citation>
    <scope>NUCLEOTIDE SEQUENCE [LARGE SCALE GENOMIC DNA]</scope>
    <source>
        <strain evidence="7">JCM 4855</strain>
    </source>
</reference>
<dbReference type="PANTHER" id="PTHR30136:SF24">
    <property type="entry name" value="HTH-TYPE TRANSCRIPTIONAL REPRESSOR ALLR"/>
    <property type="match status" value="1"/>
</dbReference>
<evidence type="ECO:0000313" key="7">
    <source>
        <dbReference type="Proteomes" id="UP001596409"/>
    </source>
</evidence>
<dbReference type="Pfam" id="PF09339">
    <property type="entry name" value="HTH_IclR"/>
    <property type="match status" value="1"/>
</dbReference>
<evidence type="ECO:0000256" key="3">
    <source>
        <dbReference type="ARBA" id="ARBA00023163"/>
    </source>
</evidence>
<comment type="caution">
    <text evidence="6">The sequence shown here is derived from an EMBL/GenBank/DDBJ whole genome shotgun (WGS) entry which is preliminary data.</text>
</comment>